<feature type="region of interest" description="Disordered" evidence="1">
    <location>
        <begin position="939"/>
        <end position="1047"/>
    </location>
</feature>
<evidence type="ECO:0000256" key="1">
    <source>
        <dbReference type="SAM" id="MobiDB-lite"/>
    </source>
</evidence>
<dbReference type="EMBL" id="JAACAK010000046">
    <property type="protein sequence ID" value="NIR74589.1"/>
    <property type="molecule type" value="Genomic_DNA"/>
</dbReference>
<gene>
    <name evidence="3" type="ORF">GWO12_05690</name>
</gene>
<comment type="caution">
    <text evidence="3">The sequence shown here is derived from an EMBL/GenBank/DDBJ whole genome shotgun (WGS) entry which is preliminary data.</text>
</comment>
<name>A0AAE4Z6D7_9BACT</name>
<protein>
    <submittedName>
        <fullName evidence="3">DUF4175 family protein</fullName>
    </submittedName>
</protein>
<feature type="region of interest" description="Disordered" evidence="1">
    <location>
        <begin position="876"/>
        <end position="895"/>
    </location>
</feature>
<feature type="transmembrane region" description="Helical" evidence="2">
    <location>
        <begin position="33"/>
        <end position="56"/>
    </location>
</feature>
<feature type="compositionally biased region" description="Basic and acidic residues" evidence="1">
    <location>
        <begin position="949"/>
        <end position="979"/>
    </location>
</feature>
<evidence type="ECO:0000256" key="2">
    <source>
        <dbReference type="SAM" id="Phobius"/>
    </source>
</evidence>
<feature type="transmembrane region" description="Helical" evidence="2">
    <location>
        <begin position="68"/>
        <end position="86"/>
    </location>
</feature>
<evidence type="ECO:0000313" key="4">
    <source>
        <dbReference type="Proteomes" id="UP000702544"/>
    </source>
</evidence>
<organism evidence="3 4">
    <name type="scientific">Candidatus Kutchimonas denitrificans</name>
    <dbReference type="NCBI Taxonomy" id="3056748"/>
    <lineage>
        <taxon>Bacteria</taxon>
        <taxon>Pseudomonadati</taxon>
        <taxon>Gemmatimonadota</taxon>
        <taxon>Gemmatimonadia</taxon>
        <taxon>Candidatus Palauibacterales</taxon>
        <taxon>Candidatus Palauibacteraceae</taxon>
        <taxon>Candidatus Kutchimonas</taxon>
    </lineage>
</organism>
<feature type="region of interest" description="Disordered" evidence="1">
    <location>
        <begin position="707"/>
        <end position="793"/>
    </location>
</feature>
<feature type="compositionally biased region" description="Low complexity" evidence="1">
    <location>
        <begin position="720"/>
        <end position="737"/>
    </location>
</feature>
<keyword evidence="2" id="KW-0812">Transmembrane</keyword>
<dbReference type="Proteomes" id="UP000702544">
    <property type="component" value="Unassembled WGS sequence"/>
</dbReference>
<feature type="compositionally biased region" description="Low complexity" evidence="1">
    <location>
        <begin position="980"/>
        <end position="1001"/>
    </location>
</feature>
<feature type="compositionally biased region" description="Basic and acidic residues" evidence="1">
    <location>
        <begin position="744"/>
        <end position="777"/>
    </location>
</feature>
<evidence type="ECO:0000313" key="3">
    <source>
        <dbReference type="EMBL" id="NIR74589.1"/>
    </source>
</evidence>
<feature type="compositionally biased region" description="Basic and acidic residues" evidence="1">
    <location>
        <begin position="1021"/>
        <end position="1039"/>
    </location>
</feature>
<dbReference type="InterPro" id="IPR012683">
    <property type="entry name" value="CHP02302_TM"/>
</dbReference>
<dbReference type="Pfam" id="PF13779">
    <property type="entry name" value="DUF4175"/>
    <property type="match status" value="1"/>
</dbReference>
<proteinExistence type="predicted"/>
<accession>A0AAE4Z6D7</accession>
<dbReference type="AlphaFoldDB" id="A0AAE4Z6D7"/>
<reference evidence="3 4" key="1">
    <citation type="submission" date="2020-01" db="EMBL/GenBank/DDBJ databases">
        <title>Genomes assembled from Gulf of Kutch pelagic sediment metagenomes.</title>
        <authorList>
            <person name="Chandrashekar M."/>
            <person name="Mahajan M.S."/>
            <person name="Dave K.J."/>
            <person name="Vatsa P."/>
            <person name="Nathani N.M."/>
        </authorList>
    </citation>
    <scope>NUCLEOTIDE SEQUENCE [LARGE SCALE GENOMIC DNA]</scope>
    <source>
        <strain evidence="3">KS3-K002</strain>
    </source>
</reference>
<feature type="transmembrane region" description="Helical" evidence="2">
    <location>
        <begin position="166"/>
        <end position="185"/>
    </location>
</feature>
<keyword evidence="2" id="KW-0472">Membrane</keyword>
<keyword evidence="2" id="KW-1133">Transmembrane helix</keyword>
<sequence>MLSSRSRWTAAPTARDALLRVIRTVRRRWRLRLAVRGVAIVMGAGLIVYLISAFGMDRLRFTPTAVTIFRISAYLALAGLIVRYLIWPLSRRVSDEQIALYLEEHEPSLEMHFTSAVEFAEREEEASEAYSRKMVERLVENAVERCSAIDGGRQVERPALARSSGWLAGSAFAALAVLLLSPPFVRHSTPFLVPWGRTAAESPYSIQVEPGNARVARGSELKVQARLVNFSSDEVEIAVQRASAGTWERVPMGLDDETGDYLFFLFDLEEETEYFVEAGGVRSPLFRVEVAELPYVEGLTLEYHFPSYTGLDPVRQENGGDIAALRGTEVRVWVTPTIPVAGAAIVVDDTDSLRLEPGPDGTLAGQLEVVSDGMYRVVFEMADGPPVVGSPDYLIDVLSDQPPSVSFSEPGRDINVTSIEEIFVEVEAQDDYGIRSLELIYSVNGGHEDTLSLYSGSRKHVSAGHTFYLEEIELEPGDFISYFARTSDDNRVSGRQTTVSDIYFMEVRPFDRSFRQSEQAGMPGGAPGGFQSSLARQQRDIIAATFNLVRDRDEYSDEEFEENLATLALAQGQLRGDVETLTARIRSRGIVGMDSSFAIIAEALPLAAEAMREAEERLGENRPQEALPPEQRALQQLQRAEAAFREVQVGRNQGGGGGGGSVDAEQLAELFELELDKQRNQYEQVQRDRQQQVNEQIDETLQKVQQLARRQQQENERLRAQASQSQGQASSGRSQRQLAEETEELARKLERLAREGSRPELEETARELREAAEEMRRAAANARNDGSAQGQAALDRLREARRRLEGSRAADLQREIDGALRRAERLAEDQQDVIEDVEGLEESDRYGSERMRRLMERKEEMAGEVADLEAQLDRLARESRSDQRDASRKLQEAADAIRDDKLEDKILYSRGVVQQRSQEYAENFEEGIARDIEGLRQRLEEASEAVGESEERRLARRLDEARDLTRALESLEERTRRQAEQAAEAARQQGGEGQPAEGEAQPRAEPSNLDSPDGRPGFAPRDVRQFRREFGERRRETEQLQRALEAEGIDASELDPIIDNLRRLESGDAFGDPRGLAELQAQLVRDLKEFEYVLRRELVGSEERELLLSGSDEVPAGYRELVDAYYKALAEERRQ</sequence>